<keyword evidence="3" id="KW-1185">Reference proteome</keyword>
<name>A0ABV3R5J0_9HYPH</name>
<comment type="caution">
    <text evidence="2">The sequence shown here is derived from an EMBL/GenBank/DDBJ whole genome shotgun (WGS) entry which is preliminary data.</text>
</comment>
<evidence type="ECO:0000256" key="1">
    <source>
        <dbReference type="SAM" id="Phobius"/>
    </source>
</evidence>
<gene>
    <name evidence="2" type="ORF">ABUE31_20700</name>
</gene>
<feature type="transmembrane region" description="Helical" evidence="1">
    <location>
        <begin position="81"/>
        <end position="102"/>
    </location>
</feature>
<feature type="transmembrane region" description="Helical" evidence="1">
    <location>
        <begin position="114"/>
        <end position="135"/>
    </location>
</feature>
<dbReference type="RefSeq" id="WP_367725650.1">
    <property type="nucleotide sequence ID" value="NZ_JBFOCI010000008.1"/>
</dbReference>
<keyword evidence="1" id="KW-0472">Membrane</keyword>
<evidence type="ECO:0000313" key="3">
    <source>
        <dbReference type="Proteomes" id="UP001556196"/>
    </source>
</evidence>
<feature type="transmembrane region" description="Helical" evidence="1">
    <location>
        <begin position="51"/>
        <end position="74"/>
    </location>
</feature>
<proteinExistence type="predicted"/>
<evidence type="ECO:0000313" key="2">
    <source>
        <dbReference type="EMBL" id="MEW9808418.1"/>
    </source>
</evidence>
<sequence>MPSHADPAIPGFAERRRWYFRGAAKVVSVPGLILCTAHIGFAGLAQEAGITMAQAVFMVLFIWALPGMVVLVGAVLSGAGLLAAAFAVALSSVRLTPMVVALVPELRGPRTRRITLYLLAHFIAVTSWVIALETVRSVPRDLRTSYYFGLGSTLVWVNMIVVAVVYLVAQGLPPVVNAGLFLLTPMYFLTSLWGSARERTAHVAMVLGLGLGPLLHLLAPAFDLVGAGLIGGGLAYAVHLFGRRSA</sequence>
<dbReference type="Pfam" id="PF03591">
    <property type="entry name" value="AzlC"/>
    <property type="match status" value="1"/>
</dbReference>
<feature type="transmembrane region" description="Helical" evidence="1">
    <location>
        <begin position="224"/>
        <end position="242"/>
    </location>
</feature>
<reference evidence="2 3" key="1">
    <citation type="submission" date="2024-06" db="EMBL/GenBank/DDBJ databases">
        <authorList>
            <person name="Tuo L."/>
        </authorList>
    </citation>
    <scope>NUCLEOTIDE SEQUENCE [LARGE SCALE GENOMIC DNA]</scope>
    <source>
        <strain evidence="2 3">ZMM04-5</strain>
    </source>
</reference>
<accession>A0ABV3R5J0</accession>
<dbReference type="InterPro" id="IPR011606">
    <property type="entry name" value="Brnchd-chn_aa_trnsp_permease"/>
</dbReference>
<organism evidence="2 3">
    <name type="scientific">Mesorhizobium marinum</name>
    <dbReference type="NCBI Taxonomy" id="3228790"/>
    <lineage>
        <taxon>Bacteria</taxon>
        <taxon>Pseudomonadati</taxon>
        <taxon>Pseudomonadota</taxon>
        <taxon>Alphaproteobacteria</taxon>
        <taxon>Hyphomicrobiales</taxon>
        <taxon>Phyllobacteriaceae</taxon>
        <taxon>Mesorhizobium</taxon>
    </lineage>
</organism>
<protein>
    <submittedName>
        <fullName evidence="2">AzlC family ABC transporter permease</fullName>
    </submittedName>
</protein>
<feature type="transmembrane region" description="Helical" evidence="1">
    <location>
        <begin position="175"/>
        <end position="194"/>
    </location>
</feature>
<dbReference type="Proteomes" id="UP001556196">
    <property type="component" value="Unassembled WGS sequence"/>
</dbReference>
<feature type="transmembrane region" description="Helical" evidence="1">
    <location>
        <begin position="147"/>
        <end position="169"/>
    </location>
</feature>
<keyword evidence="1" id="KW-1133">Transmembrane helix</keyword>
<dbReference type="EMBL" id="JBFOCI010000008">
    <property type="protein sequence ID" value="MEW9808418.1"/>
    <property type="molecule type" value="Genomic_DNA"/>
</dbReference>
<keyword evidence="1" id="KW-0812">Transmembrane</keyword>
<feature type="transmembrane region" description="Helical" evidence="1">
    <location>
        <begin position="26"/>
        <end position="45"/>
    </location>
</feature>